<reference evidence="7 8" key="1">
    <citation type="submission" date="2008-07" db="EMBL/GenBank/DDBJ databases">
        <authorList>
            <person name="Tandeau de Marsac N."/>
            <person name="Ferriera S."/>
            <person name="Johnson J."/>
            <person name="Kravitz S."/>
            <person name="Beeson K."/>
            <person name="Sutton G."/>
            <person name="Rogers Y.-H."/>
            <person name="Friedman R."/>
            <person name="Frazier M."/>
            <person name="Venter J.C."/>
        </authorList>
    </citation>
    <scope>NUCLEOTIDE SEQUENCE [LARGE SCALE GENOMIC DNA]</scope>
    <source>
        <strain evidence="7 8">PCC 7420</strain>
    </source>
</reference>
<comment type="function">
    <text evidence="5">Cell division inhibitor that blocks the formation of polar Z ring septums. Rapidly oscillates between the poles of the cell to destabilize FtsZ filaments that have formed before they mature into polar Z rings. Prevents FtsZ polymerization.</text>
</comment>
<dbReference type="Gene3D" id="2.160.20.70">
    <property type="match status" value="1"/>
</dbReference>
<keyword evidence="2 5" id="KW-0717">Septation</keyword>
<accession>B4VW92</accession>
<proteinExistence type="inferred from homology"/>
<evidence type="ECO:0000256" key="4">
    <source>
        <dbReference type="ARBA" id="ARBA00046874"/>
    </source>
</evidence>
<dbReference type="InterPro" id="IPR016098">
    <property type="entry name" value="CAP/MinC_C"/>
</dbReference>
<dbReference type="NCBIfam" id="TIGR01222">
    <property type="entry name" value="minC"/>
    <property type="match status" value="1"/>
</dbReference>
<comment type="similarity">
    <text evidence="5">Belongs to the MinC family.</text>
</comment>
<keyword evidence="8" id="KW-1185">Reference proteome</keyword>
<dbReference type="EMBL" id="DS989856">
    <property type="protein sequence ID" value="EDX73669.1"/>
    <property type="molecule type" value="Genomic_DNA"/>
</dbReference>
<dbReference type="AlphaFoldDB" id="B4VW92"/>
<dbReference type="STRING" id="118168.MC7420_6717"/>
<dbReference type="InterPro" id="IPR005526">
    <property type="entry name" value="Septum_form_inhib_MinC_C"/>
</dbReference>
<sequence length="271" mass="29696">MFADKNACGCMTSDSDQLLFMSTVAESDMAMDCQSQVRLKQTEEGLQLILPSVETMSDASWADLWQQFKHRCHGSDRFWQVPGTVHLMAGDQLLDGLKLQAIADVLNDVGLRISRVYTSRRQTAVAAATAGYCVEQQSATYSLHQTPELSQELTEPLYLQMTVRSGVEIRHPGTIVILGDLNPGGTVIAAGDIFIWGRLRGVAHAGADGNRSCRIMALKMEPTQLRIADAVARAPETPPIEFYPEVAYVTPQGIRIARAADFAKTQLLLNS</sequence>
<dbReference type="PANTHER" id="PTHR34108:SF1">
    <property type="entry name" value="SEPTUM SITE-DETERMINING PROTEIN MINC"/>
    <property type="match status" value="1"/>
</dbReference>
<evidence type="ECO:0000256" key="3">
    <source>
        <dbReference type="ARBA" id="ARBA00023306"/>
    </source>
</evidence>
<dbReference type="InterPro" id="IPR036145">
    <property type="entry name" value="MinC_C_sf"/>
</dbReference>
<dbReference type="eggNOG" id="COG0850">
    <property type="taxonomic scope" value="Bacteria"/>
</dbReference>
<dbReference type="Proteomes" id="UP000003835">
    <property type="component" value="Unassembled WGS sequence"/>
</dbReference>
<dbReference type="PANTHER" id="PTHR34108">
    <property type="entry name" value="SEPTUM SITE-DETERMINING PROTEIN MINC"/>
    <property type="match status" value="1"/>
</dbReference>
<name>B4VW92_9CYAN</name>
<gene>
    <name evidence="5" type="primary">minC</name>
    <name evidence="7" type="ORF">MC7420_6717</name>
</gene>
<dbReference type="SUPFAM" id="SSF63848">
    <property type="entry name" value="Cell-division inhibitor MinC, C-terminal domain"/>
    <property type="match status" value="1"/>
</dbReference>
<protein>
    <recommendedName>
        <fullName evidence="5">Probable septum site-determining protein MinC</fullName>
    </recommendedName>
</protein>
<dbReference type="Pfam" id="PF03775">
    <property type="entry name" value="MinC_C"/>
    <property type="match status" value="1"/>
</dbReference>
<feature type="domain" description="Septum formation inhibitor MinC C-terminal" evidence="6">
    <location>
        <begin position="160"/>
        <end position="253"/>
    </location>
</feature>
<dbReference type="HAMAP" id="MF_00267">
    <property type="entry name" value="MinC"/>
    <property type="match status" value="1"/>
</dbReference>
<dbReference type="GO" id="GO:0000917">
    <property type="term" value="P:division septum assembly"/>
    <property type="evidence" value="ECO:0007669"/>
    <property type="project" value="UniProtKB-KW"/>
</dbReference>
<dbReference type="NCBIfam" id="NF001778">
    <property type="entry name" value="PRK00513.2-4"/>
    <property type="match status" value="1"/>
</dbReference>
<comment type="subunit">
    <text evidence="4 5">Interacts with MinD and FtsZ.</text>
</comment>
<evidence type="ECO:0000256" key="1">
    <source>
        <dbReference type="ARBA" id="ARBA00022618"/>
    </source>
</evidence>
<evidence type="ECO:0000313" key="8">
    <source>
        <dbReference type="Proteomes" id="UP000003835"/>
    </source>
</evidence>
<evidence type="ECO:0000256" key="5">
    <source>
        <dbReference type="HAMAP-Rule" id="MF_00267"/>
    </source>
</evidence>
<evidence type="ECO:0000313" key="7">
    <source>
        <dbReference type="EMBL" id="EDX73669.1"/>
    </source>
</evidence>
<organism evidence="7 8">
    <name type="scientific">Coleofasciculus chthonoplastes PCC 7420</name>
    <dbReference type="NCBI Taxonomy" id="118168"/>
    <lineage>
        <taxon>Bacteria</taxon>
        <taxon>Bacillati</taxon>
        <taxon>Cyanobacteriota</taxon>
        <taxon>Cyanophyceae</taxon>
        <taxon>Coleofasciculales</taxon>
        <taxon>Coleofasciculaceae</taxon>
        <taxon>Coleofasciculus</taxon>
    </lineage>
</organism>
<dbReference type="GO" id="GO:1901891">
    <property type="term" value="P:regulation of cell septum assembly"/>
    <property type="evidence" value="ECO:0007669"/>
    <property type="project" value="InterPro"/>
</dbReference>
<dbReference type="GO" id="GO:0000902">
    <property type="term" value="P:cell morphogenesis"/>
    <property type="evidence" value="ECO:0007669"/>
    <property type="project" value="InterPro"/>
</dbReference>
<keyword evidence="1 5" id="KW-0132">Cell division</keyword>
<dbReference type="HOGENOM" id="CLU_048711_0_0_3"/>
<evidence type="ECO:0000256" key="2">
    <source>
        <dbReference type="ARBA" id="ARBA00023210"/>
    </source>
</evidence>
<dbReference type="InterPro" id="IPR013033">
    <property type="entry name" value="MinC"/>
</dbReference>
<evidence type="ECO:0000259" key="6">
    <source>
        <dbReference type="Pfam" id="PF03775"/>
    </source>
</evidence>
<keyword evidence="3 5" id="KW-0131">Cell cycle</keyword>